<dbReference type="EMBL" id="PQIB02000016">
    <property type="protein sequence ID" value="RLM62111.1"/>
    <property type="molecule type" value="Genomic_DNA"/>
</dbReference>
<dbReference type="STRING" id="4540.A0A3L6PQJ2"/>
<organism evidence="2 3">
    <name type="scientific">Panicum miliaceum</name>
    <name type="common">Proso millet</name>
    <name type="synonym">Broomcorn millet</name>
    <dbReference type="NCBI Taxonomy" id="4540"/>
    <lineage>
        <taxon>Eukaryota</taxon>
        <taxon>Viridiplantae</taxon>
        <taxon>Streptophyta</taxon>
        <taxon>Embryophyta</taxon>
        <taxon>Tracheophyta</taxon>
        <taxon>Spermatophyta</taxon>
        <taxon>Magnoliopsida</taxon>
        <taxon>Liliopsida</taxon>
        <taxon>Poales</taxon>
        <taxon>Poaceae</taxon>
        <taxon>PACMAD clade</taxon>
        <taxon>Panicoideae</taxon>
        <taxon>Panicodae</taxon>
        <taxon>Paniceae</taxon>
        <taxon>Panicinae</taxon>
        <taxon>Panicum</taxon>
        <taxon>Panicum sect. Panicum</taxon>
    </lineage>
</organism>
<sequence length="333" mass="36371">MLDGDYIKKGLLFAPPPFFPAHLVDHLHASLADALVAYYPVAGRFSTNQKRDGKGSVIGCSVSIESAGQGAEILHAVVHGVAIADVVPPDADVPRMVHSFSPLDGAANYDGHELPLLADGVFIGFAYSHALSDSMACWNFLNAWAEIALLKLAPPGAPRALKPPLLERWSPDGGATAPVLLPYADLAVLVQRQPAPDLHERMLHFSSESLMALKERARRELLEAGDKDGAATVTRFQTLTSLLWRCVTRARWQQVTMCGFASNNRHRLRPPLPTEYFGHSVYALSTETVDAPALLARGHGWAVAAVGARWPRTRTRPSGRAWRRGKRSRRCHC</sequence>
<comment type="caution">
    <text evidence="2">The sequence shown here is derived from an EMBL/GenBank/DDBJ whole genome shotgun (WGS) entry which is preliminary data.</text>
</comment>
<evidence type="ECO:0000256" key="1">
    <source>
        <dbReference type="ARBA" id="ARBA00022679"/>
    </source>
</evidence>
<reference evidence="3" key="1">
    <citation type="journal article" date="2019" name="Nat. Commun.">
        <title>The genome of broomcorn millet.</title>
        <authorList>
            <person name="Zou C."/>
            <person name="Miki D."/>
            <person name="Li D."/>
            <person name="Tang Q."/>
            <person name="Xiao L."/>
            <person name="Rajput S."/>
            <person name="Deng P."/>
            <person name="Jia W."/>
            <person name="Huang R."/>
            <person name="Zhang M."/>
            <person name="Sun Y."/>
            <person name="Hu J."/>
            <person name="Fu X."/>
            <person name="Schnable P.S."/>
            <person name="Li F."/>
            <person name="Zhang H."/>
            <person name="Feng B."/>
            <person name="Zhu X."/>
            <person name="Liu R."/>
            <person name="Schnable J.C."/>
            <person name="Zhu J.-K."/>
            <person name="Zhang H."/>
        </authorList>
    </citation>
    <scope>NUCLEOTIDE SEQUENCE [LARGE SCALE GENOMIC DNA]</scope>
</reference>
<dbReference type="Gene3D" id="3.30.559.10">
    <property type="entry name" value="Chloramphenicol acetyltransferase-like domain"/>
    <property type="match status" value="2"/>
</dbReference>
<proteinExistence type="predicted"/>
<dbReference type="InterPro" id="IPR051283">
    <property type="entry name" value="Sec_Metabolite_Acyltrans"/>
</dbReference>
<evidence type="ECO:0000313" key="2">
    <source>
        <dbReference type="EMBL" id="RLM62111.1"/>
    </source>
</evidence>
<dbReference type="OrthoDB" id="620762at2759"/>
<dbReference type="InterPro" id="IPR023213">
    <property type="entry name" value="CAT-like_dom_sf"/>
</dbReference>
<dbReference type="PANTHER" id="PTHR31896">
    <property type="entry name" value="FAMILY REGULATORY PROTEIN, PUTATIVE (AFU_ORTHOLOGUE AFUA_3G14730)-RELATED"/>
    <property type="match status" value="1"/>
</dbReference>
<dbReference type="AlphaFoldDB" id="A0A3L6PQJ2"/>
<keyword evidence="1" id="KW-0808">Transferase</keyword>
<dbReference type="Pfam" id="PF02458">
    <property type="entry name" value="Transferase"/>
    <property type="match status" value="1"/>
</dbReference>
<dbReference type="PANTHER" id="PTHR31896:SF12">
    <property type="entry name" value="HXXXD-TYPE ACYL-TRANSFERASE FAMILY PROTEIN"/>
    <property type="match status" value="1"/>
</dbReference>
<gene>
    <name evidence="2" type="ORF">C2845_PM14G12670</name>
</gene>
<keyword evidence="3" id="KW-1185">Reference proteome</keyword>
<dbReference type="GO" id="GO:0016747">
    <property type="term" value="F:acyltransferase activity, transferring groups other than amino-acyl groups"/>
    <property type="evidence" value="ECO:0007669"/>
    <property type="project" value="UniProtKB-ARBA"/>
</dbReference>
<evidence type="ECO:0000313" key="3">
    <source>
        <dbReference type="Proteomes" id="UP000275267"/>
    </source>
</evidence>
<protein>
    <submittedName>
        <fullName evidence="2">Acetyltransferase</fullName>
    </submittedName>
</protein>
<name>A0A3L6PQJ2_PANMI</name>
<dbReference type="Proteomes" id="UP000275267">
    <property type="component" value="Unassembled WGS sequence"/>
</dbReference>
<accession>A0A3L6PQJ2</accession>